<dbReference type="EMBL" id="JAGPNK010000030">
    <property type="protein sequence ID" value="KAH7303664.1"/>
    <property type="molecule type" value="Genomic_DNA"/>
</dbReference>
<organism evidence="1 2">
    <name type="scientific">Stachybotrys elegans</name>
    <dbReference type="NCBI Taxonomy" id="80388"/>
    <lineage>
        <taxon>Eukaryota</taxon>
        <taxon>Fungi</taxon>
        <taxon>Dikarya</taxon>
        <taxon>Ascomycota</taxon>
        <taxon>Pezizomycotina</taxon>
        <taxon>Sordariomycetes</taxon>
        <taxon>Hypocreomycetidae</taxon>
        <taxon>Hypocreales</taxon>
        <taxon>Stachybotryaceae</taxon>
        <taxon>Stachybotrys</taxon>
    </lineage>
</organism>
<gene>
    <name evidence="1" type="ORF">B0I35DRAFT_446379</name>
</gene>
<keyword evidence="2" id="KW-1185">Reference proteome</keyword>
<comment type="caution">
    <text evidence="1">The sequence shown here is derived from an EMBL/GenBank/DDBJ whole genome shotgun (WGS) entry which is preliminary data.</text>
</comment>
<dbReference type="OrthoDB" id="4424523at2759"/>
<protein>
    <submittedName>
        <fullName evidence="1">Uncharacterized protein</fullName>
    </submittedName>
</protein>
<sequence>MATSNLAAGANPFPPLKAFSVLNQSLGHLKFGMQATGHHKWGFVIFRTTYSNQKNWEMFMSRLREGVSSALDIYGCTAELEPFLQWTIIENAESLDSATKGHVRDIFRNWVLERSVQRDGSGVDCDPRLLMSRVPRYRLCLMVDDACLESLVDETLSRAVVINGEVPDHVAARIDEHEDEPDSEDTLDESELVPGSEDTQFWMFMHIDYLVSLYQEASWRSEWEQMYRQPPSLYEGH</sequence>
<reference evidence="1" key="1">
    <citation type="journal article" date="2021" name="Nat. Commun.">
        <title>Genetic determinants of endophytism in the Arabidopsis root mycobiome.</title>
        <authorList>
            <person name="Mesny F."/>
            <person name="Miyauchi S."/>
            <person name="Thiergart T."/>
            <person name="Pickel B."/>
            <person name="Atanasova L."/>
            <person name="Karlsson M."/>
            <person name="Huettel B."/>
            <person name="Barry K.W."/>
            <person name="Haridas S."/>
            <person name="Chen C."/>
            <person name="Bauer D."/>
            <person name="Andreopoulos W."/>
            <person name="Pangilinan J."/>
            <person name="LaButti K."/>
            <person name="Riley R."/>
            <person name="Lipzen A."/>
            <person name="Clum A."/>
            <person name="Drula E."/>
            <person name="Henrissat B."/>
            <person name="Kohler A."/>
            <person name="Grigoriev I.V."/>
            <person name="Martin F.M."/>
            <person name="Hacquard S."/>
        </authorList>
    </citation>
    <scope>NUCLEOTIDE SEQUENCE</scope>
    <source>
        <strain evidence="1">MPI-CAGE-CH-0235</strain>
    </source>
</reference>
<dbReference type="AlphaFoldDB" id="A0A8K0SDG0"/>
<evidence type="ECO:0000313" key="1">
    <source>
        <dbReference type="EMBL" id="KAH7303664.1"/>
    </source>
</evidence>
<accession>A0A8K0SDG0</accession>
<dbReference type="Proteomes" id="UP000813444">
    <property type="component" value="Unassembled WGS sequence"/>
</dbReference>
<evidence type="ECO:0000313" key="2">
    <source>
        <dbReference type="Proteomes" id="UP000813444"/>
    </source>
</evidence>
<name>A0A8K0SDG0_9HYPO</name>
<proteinExistence type="predicted"/>